<evidence type="ECO:0000313" key="2">
    <source>
        <dbReference type="EMBL" id="WXC76344.1"/>
    </source>
</evidence>
<feature type="region of interest" description="Disordered" evidence="1">
    <location>
        <begin position="61"/>
        <end position="89"/>
    </location>
</feature>
<dbReference type="EMBL" id="CP147711">
    <property type="protein sequence ID" value="WXC76344.1"/>
    <property type="molecule type" value="Genomic_DNA"/>
</dbReference>
<sequence>MQDFSKVNNNDAGLSLTALAKVLRRAKSGLHKLSKAGKIPQLPNGRYDLKAVQRALESNLEPSRRKRVLGEQDDGEHGEQVNASAVRSKQDAKQAVSMIQDVLETEGAYHGKIDFNAARTAELILKARARYIEIECQAKRLVDAKVVKDSAFAFARMYRDALLNWPSQIGSMLAHEIGSDPIVTMIALEKYVRQHLTEISNEAEVRAKVEEDLERN</sequence>
<dbReference type="RefSeq" id="WP_338821430.1">
    <property type="nucleotide sequence ID" value="NZ_CP147708.1"/>
</dbReference>
<gene>
    <name evidence="2" type="ORF">WDK88_22790</name>
</gene>
<proteinExistence type="predicted"/>
<keyword evidence="3" id="KW-1185">Reference proteome</keyword>
<name>A0ABZ2NPD2_9BRAD</name>
<accession>A0ABZ2NPD2</accession>
<dbReference type="Proteomes" id="UP001432046">
    <property type="component" value="Chromosome"/>
</dbReference>
<evidence type="ECO:0000313" key="3">
    <source>
        <dbReference type="Proteomes" id="UP001432046"/>
    </source>
</evidence>
<reference evidence="2" key="1">
    <citation type="journal article" date="2021" name="Int. J. Syst. Evol. Microbiol.">
        <title>Bradyrhizobium septentrionale sp. nov. (sv. septentrionale) and Bradyrhizobium quebecense sp. nov. (sv. septentrionale) associated with legumes native to Canada possess rearranged symbiosis genes and numerous insertion sequences.</title>
        <authorList>
            <person name="Bromfield E.S.P."/>
            <person name="Cloutier S."/>
        </authorList>
    </citation>
    <scope>NUCLEOTIDE SEQUENCE</scope>
    <source>
        <strain evidence="2">5S5</strain>
    </source>
</reference>
<reference evidence="2" key="2">
    <citation type="submission" date="2024-03" db="EMBL/GenBank/DDBJ databases">
        <authorList>
            <person name="Bromfield E.S.P."/>
            <person name="Cloutier S."/>
        </authorList>
    </citation>
    <scope>NUCLEOTIDE SEQUENCE</scope>
    <source>
        <strain evidence="2">5S5</strain>
    </source>
</reference>
<evidence type="ECO:0000256" key="1">
    <source>
        <dbReference type="SAM" id="MobiDB-lite"/>
    </source>
</evidence>
<protein>
    <submittedName>
        <fullName evidence="2">Uncharacterized protein</fullName>
    </submittedName>
</protein>
<organism evidence="2 3">
    <name type="scientific">Bradyrhizobium septentrionale</name>
    <dbReference type="NCBI Taxonomy" id="1404411"/>
    <lineage>
        <taxon>Bacteria</taxon>
        <taxon>Pseudomonadati</taxon>
        <taxon>Pseudomonadota</taxon>
        <taxon>Alphaproteobacteria</taxon>
        <taxon>Hyphomicrobiales</taxon>
        <taxon>Nitrobacteraceae</taxon>
        <taxon>Bradyrhizobium</taxon>
    </lineage>
</organism>